<dbReference type="InterPro" id="IPR000719">
    <property type="entry name" value="Prot_kinase_dom"/>
</dbReference>
<evidence type="ECO:0000256" key="13">
    <source>
        <dbReference type="ARBA" id="ARBA00047899"/>
    </source>
</evidence>
<evidence type="ECO:0000313" key="21">
    <source>
        <dbReference type="Ensembl" id="ENSORLP00015021869.1"/>
    </source>
</evidence>
<evidence type="ECO:0000256" key="2">
    <source>
        <dbReference type="ARBA" id="ARBA00010630"/>
    </source>
</evidence>
<evidence type="ECO:0000256" key="8">
    <source>
        <dbReference type="ARBA" id="ARBA00022741"/>
    </source>
</evidence>
<evidence type="ECO:0000256" key="17">
    <source>
        <dbReference type="ARBA" id="ARBA00079584"/>
    </source>
</evidence>
<comment type="catalytic activity">
    <reaction evidence="13">
        <text>L-threonyl-[protein] + ATP = O-phospho-L-threonyl-[protein] + ADP + H(+)</text>
        <dbReference type="Rhea" id="RHEA:46608"/>
        <dbReference type="Rhea" id="RHEA-COMP:11060"/>
        <dbReference type="Rhea" id="RHEA-COMP:11605"/>
        <dbReference type="ChEBI" id="CHEBI:15378"/>
        <dbReference type="ChEBI" id="CHEBI:30013"/>
        <dbReference type="ChEBI" id="CHEBI:30616"/>
        <dbReference type="ChEBI" id="CHEBI:61977"/>
        <dbReference type="ChEBI" id="CHEBI:456216"/>
        <dbReference type="EC" id="2.7.11.1"/>
    </reaction>
</comment>
<dbReference type="PANTHER" id="PTHR12209:SF0">
    <property type="entry name" value="EKC_KEOPS COMPLEX SUBUNIT TP53RK"/>
    <property type="match status" value="1"/>
</dbReference>
<dbReference type="Gene3D" id="1.10.510.10">
    <property type="entry name" value="Transferase(Phosphotransferase) domain 1"/>
    <property type="match status" value="1"/>
</dbReference>
<dbReference type="Ensembl" id="ENSORLT00015014453.1">
    <property type="protein sequence ID" value="ENSORLP00015021869.1"/>
    <property type="gene ID" value="ENSORLG00015022941.1"/>
</dbReference>
<accession>A0A3P9IPP8</accession>
<dbReference type="FunFam" id="3.30.200.20:FF:000201">
    <property type="entry name" value="TP53-regulating kinase isoform X1"/>
    <property type="match status" value="1"/>
</dbReference>
<comment type="function">
    <text evidence="15">Component of the EKC/KEOPS complex that is required for the formation of a threonylcarbamoyl group on adenosine at position 37 (t(6)A37) in tRNAs that read codons beginning with adenine. The complex is probably involved in the transfer of the threonylcarbamoyl moiety of threonylcarbamoyl-AMP (TC-AMP) to the N6 group of A37. TP53RK has ATPase activity in the context of the EKC/KEOPS complex and likely plays a supporting role to the catalytic subunit OSGEP. Atypical protein kinase that phosphorylates 'Ser-15' of p53/TP53 protein and may therefore participate in its activation.</text>
</comment>
<evidence type="ECO:0000256" key="18">
    <source>
        <dbReference type="ARBA" id="ARBA00080585"/>
    </source>
</evidence>
<keyword evidence="9" id="KW-0418">Kinase</keyword>
<reference key="1">
    <citation type="journal article" date="2007" name="Nature">
        <title>The medaka draft genome and insights into vertebrate genome evolution.</title>
        <authorList>
            <person name="Kasahara M."/>
            <person name="Naruse K."/>
            <person name="Sasaki S."/>
            <person name="Nakatani Y."/>
            <person name="Qu W."/>
            <person name="Ahsan B."/>
            <person name="Yamada T."/>
            <person name="Nagayasu Y."/>
            <person name="Doi K."/>
            <person name="Kasai Y."/>
            <person name="Jindo T."/>
            <person name="Kobayashi D."/>
            <person name="Shimada A."/>
            <person name="Toyoda A."/>
            <person name="Kuroki Y."/>
            <person name="Fujiyama A."/>
            <person name="Sasaki T."/>
            <person name="Shimizu A."/>
            <person name="Asakawa S."/>
            <person name="Shimizu N."/>
            <person name="Hashimoto S."/>
            <person name="Yang J."/>
            <person name="Lee Y."/>
            <person name="Matsushima K."/>
            <person name="Sugano S."/>
            <person name="Sakaizumi M."/>
            <person name="Narita T."/>
            <person name="Ohishi K."/>
            <person name="Haga S."/>
            <person name="Ohta F."/>
            <person name="Nomoto H."/>
            <person name="Nogata K."/>
            <person name="Morishita T."/>
            <person name="Endo T."/>
            <person name="Shin-I T."/>
            <person name="Takeda H."/>
            <person name="Morishita S."/>
            <person name="Kohara Y."/>
        </authorList>
    </citation>
    <scope>NUCLEOTIDE SEQUENCE [LARGE SCALE GENOMIC DNA]</scope>
    <source>
        <strain>Hd-rR</strain>
    </source>
</reference>
<evidence type="ECO:0000256" key="16">
    <source>
        <dbReference type="ARBA" id="ARBA00062157"/>
    </source>
</evidence>
<comment type="subunit">
    <text evidence="16">Component of the EKC/KEOPS complex composed of at least GON7, TP53RK, TPRKB, OSGEP and LAGE3; the whole complex dimerizes.</text>
</comment>
<comment type="subcellular location">
    <subcellularLocation>
        <location evidence="1">Nucleus</location>
    </subcellularLocation>
</comment>
<evidence type="ECO:0000256" key="9">
    <source>
        <dbReference type="ARBA" id="ARBA00022777"/>
    </source>
</evidence>
<dbReference type="Gene3D" id="3.30.200.20">
    <property type="entry name" value="Phosphorylase Kinase, domain 1"/>
    <property type="match status" value="1"/>
</dbReference>
<dbReference type="GO" id="GO:0004674">
    <property type="term" value="F:protein serine/threonine kinase activity"/>
    <property type="evidence" value="ECO:0007669"/>
    <property type="project" value="UniProtKB-KW"/>
</dbReference>
<reference evidence="21 22" key="2">
    <citation type="submission" date="2017-04" db="EMBL/GenBank/DDBJ databases">
        <title>CpG methylation of centromeres and impact of large insertions on vertebrate speciation.</title>
        <authorList>
            <person name="Ichikawa K."/>
            <person name="Yoshimura J."/>
            <person name="Morishita S."/>
        </authorList>
    </citation>
    <scope>NUCLEOTIDE SEQUENCE</scope>
    <source>
        <strain evidence="21 22">HSOK</strain>
    </source>
</reference>
<evidence type="ECO:0000256" key="11">
    <source>
        <dbReference type="ARBA" id="ARBA00022840"/>
    </source>
</evidence>
<dbReference type="GO" id="GO:0008033">
    <property type="term" value="P:tRNA processing"/>
    <property type="evidence" value="ECO:0007669"/>
    <property type="project" value="UniProtKB-KW"/>
</dbReference>
<dbReference type="SUPFAM" id="SSF56112">
    <property type="entry name" value="Protein kinase-like (PK-like)"/>
    <property type="match status" value="1"/>
</dbReference>
<keyword evidence="7" id="KW-0819">tRNA processing</keyword>
<evidence type="ECO:0000256" key="6">
    <source>
        <dbReference type="ARBA" id="ARBA00022679"/>
    </source>
</evidence>
<dbReference type="PANTHER" id="PTHR12209">
    <property type="entry name" value="NON-SPECIFIC SERINE/THREONINE PROTEIN KINASE"/>
    <property type="match status" value="1"/>
</dbReference>
<dbReference type="FunFam" id="1.10.510.10:FF:000323">
    <property type="entry name" value="TP53-regulating kinase, putative"/>
    <property type="match status" value="1"/>
</dbReference>
<organism evidence="21 22">
    <name type="scientific">Oryzias latipes</name>
    <name type="common">Japanese rice fish</name>
    <name type="synonym">Japanese killifish</name>
    <dbReference type="NCBI Taxonomy" id="8090"/>
    <lineage>
        <taxon>Eukaryota</taxon>
        <taxon>Metazoa</taxon>
        <taxon>Chordata</taxon>
        <taxon>Craniata</taxon>
        <taxon>Vertebrata</taxon>
        <taxon>Euteleostomi</taxon>
        <taxon>Actinopterygii</taxon>
        <taxon>Neopterygii</taxon>
        <taxon>Teleostei</taxon>
        <taxon>Neoteleostei</taxon>
        <taxon>Acanthomorphata</taxon>
        <taxon>Ovalentaria</taxon>
        <taxon>Atherinomorphae</taxon>
        <taxon>Beloniformes</taxon>
        <taxon>Adrianichthyidae</taxon>
        <taxon>Oryziinae</taxon>
        <taxon>Oryzias</taxon>
    </lineage>
</organism>
<evidence type="ECO:0000256" key="4">
    <source>
        <dbReference type="ARBA" id="ARBA00022527"/>
    </source>
</evidence>
<dbReference type="EC" id="2.7.11.1" evidence="3"/>
<keyword evidence="6" id="KW-0808">Transferase</keyword>
<dbReference type="SMART" id="SM00220">
    <property type="entry name" value="S_TKc"/>
    <property type="match status" value="1"/>
</dbReference>
<dbReference type="GO" id="GO:0016787">
    <property type="term" value="F:hydrolase activity"/>
    <property type="evidence" value="ECO:0007669"/>
    <property type="project" value="UniProtKB-KW"/>
</dbReference>
<evidence type="ECO:0000313" key="22">
    <source>
        <dbReference type="Proteomes" id="UP000265200"/>
    </source>
</evidence>
<evidence type="ECO:0000256" key="19">
    <source>
        <dbReference type="ARBA" id="ARBA00081359"/>
    </source>
</evidence>
<dbReference type="AlphaFoldDB" id="A0A3P9IPP8"/>
<comment type="catalytic activity">
    <reaction evidence="14">
        <text>L-seryl-[protein] + ATP = O-phospho-L-seryl-[protein] + ADP + H(+)</text>
        <dbReference type="Rhea" id="RHEA:17989"/>
        <dbReference type="Rhea" id="RHEA-COMP:9863"/>
        <dbReference type="Rhea" id="RHEA-COMP:11604"/>
        <dbReference type="ChEBI" id="CHEBI:15378"/>
        <dbReference type="ChEBI" id="CHEBI:29999"/>
        <dbReference type="ChEBI" id="CHEBI:30616"/>
        <dbReference type="ChEBI" id="CHEBI:83421"/>
        <dbReference type="ChEBI" id="CHEBI:456216"/>
        <dbReference type="EC" id="2.7.11.1"/>
    </reaction>
</comment>
<dbReference type="GO" id="GO:0005524">
    <property type="term" value="F:ATP binding"/>
    <property type="evidence" value="ECO:0007669"/>
    <property type="project" value="UniProtKB-KW"/>
</dbReference>
<keyword evidence="8" id="KW-0547">Nucleotide-binding</keyword>
<reference evidence="21" key="4">
    <citation type="submission" date="2025-09" db="UniProtKB">
        <authorList>
            <consortium name="Ensembl"/>
        </authorList>
    </citation>
    <scope>IDENTIFICATION</scope>
    <source>
        <strain evidence="21">HSOK</strain>
    </source>
</reference>
<dbReference type="PROSITE" id="PS50011">
    <property type="entry name" value="PROTEIN_KINASE_DOM"/>
    <property type="match status" value="1"/>
</dbReference>
<keyword evidence="12" id="KW-0539">Nucleus</keyword>
<evidence type="ECO:0000256" key="12">
    <source>
        <dbReference type="ARBA" id="ARBA00023242"/>
    </source>
</evidence>
<keyword evidence="11" id="KW-0067">ATP-binding</keyword>
<dbReference type="PROSITE" id="PS00109">
    <property type="entry name" value="PROTEIN_KINASE_TYR"/>
    <property type="match status" value="1"/>
</dbReference>
<dbReference type="GO" id="GO:0005634">
    <property type="term" value="C:nucleus"/>
    <property type="evidence" value="ECO:0007669"/>
    <property type="project" value="UniProtKB-SubCell"/>
</dbReference>
<evidence type="ECO:0000256" key="5">
    <source>
        <dbReference type="ARBA" id="ARBA00022553"/>
    </source>
</evidence>
<dbReference type="Pfam" id="PF06293">
    <property type="entry name" value="Kdo"/>
    <property type="match status" value="1"/>
</dbReference>
<dbReference type="GO" id="GO:0000408">
    <property type="term" value="C:EKC/KEOPS complex"/>
    <property type="evidence" value="ECO:0007669"/>
    <property type="project" value="UniProtKB-ARBA"/>
</dbReference>
<evidence type="ECO:0000256" key="3">
    <source>
        <dbReference type="ARBA" id="ARBA00012513"/>
    </source>
</evidence>
<dbReference type="InterPro" id="IPR011009">
    <property type="entry name" value="Kinase-like_dom_sf"/>
</dbReference>
<dbReference type="Proteomes" id="UP000265200">
    <property type="component" value="Chromosome 21"/>
</dbReference>
<keyword evidence="4" id="KW-0723">Serine/threonine-protein kinase</keyword>
<evidence type="ECO:0000256" key="14">
    <source>
        <dbReference type="ARBA" id="ARBA00048679"/>
    </source>
</evidence>
<evidence type="ECO:0000259" key="20">
    <source>
        <dbReference type="PROSITE" id="PS50011"/>
    </source>
</evidence>
<proteinExistence type="inferred from homology"/>
<feature type="domain" description="Protein kinase" evidence="20">
    <location>
        <begin position="53"/>
        <end position="276"/>
    </location>
</feature>
<evidence type="ECO:0000256" key="1">
    <source>
        <dbReference type="ARBA" id="ARBA00004123"/>
    </source>
</evidence>
<dbReference type="InterPro" id="IPR008266">
    <property type="entry name" value="Tyr_kinase_AS"/>
</dbReference>
<reference evidence="21" key="3">
    <citation type="submission" date="2025-08" db="UniProtKB">
        <authorList>
            <consortium name="Ensembl"/>
        </authorList>
    </citation>
    <scope>IDENTIFICATION</scope>
    <source>
        <strain evidence="21">HSOK</strain>
    </source>
</reference>
<evidence type="ECO:0000256" key="10">
    <source>
        <dbReference type="ARBA" id="ARBA00022801"/>
    </source>
</evidence>
<keyword evidence="10" id="KW-0378">Hydrolase</keyword>
<keyword evidence="5" id="KW-0597">Phosphoprotein</keyword>
<sequence>METVSSDRGSLLFCLLRRVSAAQRSELLDSGEPCAHALEAALESANMATLQLLRGAEMLKQGAEGRVYRAEFLGKPAVIKQRFPKRYRHPELDEKLTHRRTVQEVRSIARCRRAGISTPVVYFVDYSSSCIFLEEIVDSQTVRDFIASARLSSSQSDQELQRLAELTGRIVAKMHDEDVIHGDLTTSNMLLRRSADSSELELVLIDFGLSYISALAEDKGVDLYVLEKAFLSTHPNTEPLFQQLLSSYSASSKKSSAVIKKLEEVRLRGRKRSMVG</sequence>
<protein>
    <recommendedName>
        <fullName evidence="3">non-specific serine/threonine protein kinase</fullName>
        <ecNumber evidence="3">2.7.11.1</ecNumber>
    </recommendedName>
    <alternativeName>
        <fullName evidence="17">Nori-2</fullName>
    </alternativeName>
    <alternativeName>
        <fullName evidence="18">TP53-regulating kinase</fullName>
    </alternativeName>
    <alternativeName>
        <fullName evidence="19">p53-related protein kinase</fullName>
    </alternativeName>
</protein>
<comment type="similarity">
    <text evidence="2">Belongs to the protein kinase superfamily. BUD32 family.</text>
</comment>
<dbReference type="NCBIfam" id="TIGR03724">
    <property type="entry name" value="arch_bud32"/>
    <property type="match status" value="1"/>
</dbReference>
<evidence type="ECO:0000256" key="15">
    <source>
        <dbReference type="ARBA" id="ARBA00056624"/>
    </source>
</evidence>
<evidence type="ECO:0000256" key="7">
    <source>
        <dbReference type="ARBA" id="ARBA00022694"/>
    </source>
</evidence>
<name>A0A3P9IPP8_ORYLA</name>
<dbReference type="InterPro" id="IPR022495">
    <property type="entry name" value="Bud32"/>
</dbReference>